<keyword evidence="3" id="KW-1185">Reference proteome</keyword>
<dbReference type="Proteomes" id="UP000252004">
    <property type="component" value="Plasmid unnamed2"/>
</dbReference>
<keyword evidence="1" id="KW-0472">Membrane</keyword>
<feature type="transmembrane region" description="Helical" evidence="1">
    <location>
        <begin position="28"/>
        <end position="54"/>
    </location>
</feature>
<dbReference type="AlphaFoldDB" id="A0A344UAW7"/>
<gene>
    <name evidence="2" type="ORF">C0216_31540</name>
</gene>
<dbReference type="RefSeq" id="WP_114059199.1">
    <property type="nucleotide sequence ID" value="NZ_CP030864.1"/>
</dbReference>
<evidence type="ECO:0000256" key="1">
    <source>
        <dbReference type="SAM" id="Phobius"/>
    </source>
</evidence>
<proteinExistence type="predicted"/>
<reference evidence="2 3" key="1">
    <citation type="submission" date="2018-01" db="EMBL/GenBank/DDBJ databases">
        <title>Draft genome Sequence of streptomyces globosus LZH-48.</title>
        <authorList>
            <person name="Ran K."/>
            <person name="Li Z."/>
            <person name="Wei S."/>
            <person name="Dong R."/>
        </authorList>
    </citation>
    <scope>NUCLEOTIDE SEQUENCE [LARGE SCALE GENOMIC DNA]</scope>
    <source>
        <strain evidence="2 3">LZH-48</strain>
        <plasmid evidence="2 3">unnamed2</plasmid>
    </source>
</reference>
<keyword evidence="2" id="KW-0614">Plasmid</keyword>
<geneLocation type="plasmid" evidence="2 3">
    <name>unnamed2</name>
</geneLocation>
<evidence type="ECO:0000313" key="3">
    <source>
        <dbReference type="Proteomes" id="UP000252004"/>
    </source>
</evidence>
<sequence>MSVLIEKVNAGAARAAESPVAPVMATPAAFTVGFVGGAKATAIIVAAAGVGAAVKACQK</sequence>
<dbReference type="EMBL" id="CP030864">
    <property type="protein sequence ID" value="AXE28038.1"/>
    <property type="molecule type" value="Genomic_DNA"/>
</dbReference>
<protein>
    <submittedName>
        <fullName evidence="2">Uncharacterized protein</fullName>
    </submittedName>
</protein>
<organism evidence="2 3">
    <name type="scientific">Streptomyces globosus</name>
    <dbReference type="NCBI Taxonomy" id="68209"/>
    <lineage>
        <taxon>Bacteria</taxon>
        <taxon>Bacillati</taxon>
        <taxon>Actinomycetota</taxon>
        <taxon>Actinomycetes</taxon>
        <taxon>Kitasatosporales</taxon>
        <taxon>Streptomycetaceae</taxon>
        <taxon>Streptomyces</taxon>
    </lineage>
</organism>
<keyword evidence="1" id="KW-0812">Transmembrane</keyword>
<name>A0A344UAW7_9ACTN</name>
<evidence type="ECO:0000313" key="2">
    <source>
        <dbReference type="EMBL" id="AXE28038.1"/>
    </source>
</evidence>
<dbReference type="KEGG" id="sgz:C0216_31540"/>
<keyword evidence="1" id="KW-1133">Transmembrane helix</keyword>
<accession>A0A344UAW7</accession>